<comment type="similarity">
    <text evidence="1">Belongs to the universal ribosomal protein uL24 family.</text>
</comment>
<dbReference type="CDD" id="cd06089">
    <property type="entry name" value="KOW_RPL26"/>
    <property type="match status" value="1"/>
</dbReference>
<evidence type="ECO:0000256" key="2">
    <source>
        <dbReference type="ARBA" id="ARBA00022980"/>
    </source>
</evidence>
<dbReference type="InterPro" id="IPR005824">
    <property type="entry name" value="KOW"/>
</dbReference>
<accession>A0AAU7QQQ5</accession>
<dbReference type="SMART" id="SM00739">
    <property type="entry name" value="KOW"/>
    <property type="match status" value="1"/>
</dbReference>
<dbReference type="InterPro" id="IPR008991">
    <property type="entry name" value="Translation_prot_SH3-like_sf"/>
</dbReference>
<dbReference type="SUPFAM" id="SSF50104">
    <property type="entry name" value="Translation proteins SH3-like domain"/>
    <property type="match status" value="1"/>
</dbReference>
<feature type="domain" description="KOW" evidence="4">
    <location>
        <begin position="3"/>
        <end position="30"/>
    </location>
</feature>
<dbReference type="GO" id="GO:0005840">
    <property type="term" value="C:ribosome"/>
    <property type="evidence" value="ECO:0007669"/>
    <property type="project" value="UniProtKB-KW"/>
</dbReference>
<evidence type="ECO:0000313" key="5">
    <source>
        <dbReference type="EMBL" id="XBT18144.1"/>
    </source>
</evidence>
<keyword evidence="3" id="KW-0687">Ribonucleoprotein</keyword>
<evidence type="ECO:0000256" key="1">
    <source>
        <dbReference type="ARBA" id="ARBA00010618"/>
    </source>
</evidence>
<dbReference type="InterPro" id="IPR041988">
    <property type="entry name" value="Ribosomal_uL24_KOW"/>
</dbReference>
<dbReference type="Gene3D" id="2.30.30.30">
    <property type="match status" value="1"/>
</dbReference>
<protein>
    <submittedName>
        <fullName evidence="5">KOW motif domain-containing protein</fullName>
    </submittedName>
</protein>
<dbReference type="GO" id="GO:1990904">
    <property type="term" value="C:ribonucleoprotein complex"/>
    <property type="evidence" value="ECO:0007669"/>
    <property type="project" value="UniProtKB-KW"/>
</dbReference>
<dbReference type="InterPro" id="IPR014722">
    <property type="entry name" value="Rib_uL2_dom2"/>
</dbReference>
<evidence type="ECO:0000256" key="3">
    <source>
        <dbReference type="ARBA" id="ARBA00023274"/>
    </source>
</evidence>
<reference evidence="5" key="1">
    <citation type="submission" date="2024-06" db="EMBL/GenBank/DDBJ databases">
        <title>Diversity, functionality, and evolutionary history of bacterial symbionts in false click beetles (Coleoptera, Throscidae).</title>
        <authorList>
            <person name="Wierz J.C."/>
            <person name="Malm H."/>
            <person name="Kaltenpoth M."/>
            <person name="Engl T."/>
        </authorList>
    </citation>
    <scope>NUCLEOTIDE SEQUENCE</scope>
    <source>
        <strain evidence="5">Tser</strain>
    </source>
</reference>
<proteinExistence type="inferred from homology"/>
<dbReference type="EMBL" id="CP157893">
    <property type="protein sequence ID" value="XBT18144.1"/>
    <property type="molecule type" value="Genomic_DNA"/>
</dbReference>
<dbReference type="Pfam" id="PF00467">
    <property type="entry name" value="KOW"/>
    <property type="match status" value="1"/>
</dbReference>
<evidence type="ECO:0000259" key="4">
    <source>
        <dbReference type="SMART" id="SM00739"/>
    </source>
</evidence>
<dbReference type="AlphaFoldDB" id="A0AAU7QQQ5"/>
<organism evidence="5">
    <name type="scientific">Candidatus Shikimatogenerans sp. Tser</name>
    <dbReference type="NCBI Taxonomy" id="3158568"/>
    <lineage>
        <taxon>Bacteria</taxon>
        <taxon>Pseudomonadati</taxon>
        <taxon>Bacteroidota</taxon>
        <taxon>Flavobacteriia</taxon>
        <taxon>Flavobacteriales</taxon>
        <taxon>Candidatus Shikimatogenerans</taxon>
    </lineage>
</organism>
<sequence length="79" mass="9434">MINIKKGDHVMILSGKYKNKINKVIKISYSKNKILVKNICFLYKNYKFALLGRKIKKEFYIKINKVIKTTLVHFKKKNK</sequence>
<gene>
    <name evidence="5" type="ORF">ABNO52_00810</name>
</gene>
<dbReference type="GO" id="GO:0003723">
    <property type="term" value="F:RNA binding"/>
    <property type="evidence" value="ECO:0007669"/>
    <property type="project" value="InterPro"/>
</dbReference>
<name>A0AAU7QQQ5_9FLAO</name>
<keyword evidence="2" id="KW-0689">Ribosomal protein</keyword>